<feature type="region of interest" description="Disordered" evidence="6">
    <location>
        <begin position="1"/>
        <end position="21"/>
    </location>
</feature>
<proteinExistence type="predicted"/>
<protein>
    <submittedName>
        <fullName evidence="9">Cytochrome C biogenesis protein</fullName>
    </submittedName>
</protein>
<accession>A0A7L5ADY5</accession>
<dbReference type="AlphaFoldDB" id="A0A7L5ADY5"/>
<feature type="transmembrane region" description="Helical" evidence="7">
    <location>
        <begin position="97"/>
        <end position="116"/>
    </location>
</feature>
<evidence type="ECO:0000256" key="2">
    <source>
        <dbReference type="ARBA" id="ARBA00022692"/>
    </source>
</evidence>
<keyword evidence="4 7" id="KW-1133">Transmembrane helix</keyword>
<dbReference type="RefSeq" id="WP_161884763.1">
    <property type="nucleotide sequence ID" value="NZ_CP017146.1"/>
</dbReference>
<dbReference type="KEGG" id="mant:BHD05_00905"/>
<dbReference type="Proteomes" id="UP000464507">
    <property type="component" value="Chromosome"/>
</dbReference>
<dbReference type="PANTHER" id="PTHR31566">
    <property type="entry name" value="CYTOCHROME C BIOGENESIS PROTEIN CCS1, CHLOROPLASTIC"/>
    <property type="match status" value="1"/>
</dbReference>
<evidence type="ECO:0000313" key="9">
    <source>
        <dbReference type="EMBL" id="QHO68410.1"/>
    </source>
</evidence>
<evidence type="ECO:0000259" key="8">
    <source>
        <dbReference type="Pfam" id="PF05140"/>
    </source>
</evidence>
<feature type="domain" description="ResB-like" evidence="8">
    <location>
        <begin position="41"/>
        <end position="535"/>
    </location>
</feature>
<evidence type="ECO:0000256" key="7">
    <source>
        <dbReference type="SAM" id="Phobius"/>
    </source>
</evidence>
<evidence type="ECO:0000313" key="10">
    <source>
        <dbReference type="Proteomes" id="UP000464507"/>
    </source>
</evidence>
<comment type="subcellular location">
    <subcellularLocation>
        <location evidence="1">Membrane</location>
        <topology evidence="1">Multi-pass membrane protein</topology>
    </subcellularLocation>
</comment>
<organism evidence="9 10">
    <name type="scientific">Marisediminicola antarctica</name>
    <dbReference type="NCBI Taxonomy" id="674079"/>
    <lineage>
        <taxon>Bacteria</taxon>
        <taxon>Bacillati</taxon>
        <taxon>Actinomycetota</taxon>
        <taxon>Actinomycetes</taxon>
        <taxon>Micrococcales</taxon>
        <taxon>Microbacteriaceae</taxon>
        <taxon>Marisediminicola</taxon>
    </lineage>
</organism>
<gene>
    <name evidence="9" type="ORF">BHD05_00905</name>
</gene>
<keyword evidence="2 7" id="KW-0812">Transmembrane</keyword>
<dbReference type="EMBL" id="CP017146">
    <property type="protein sequence ID" value="QHO68410.1"/>
    <property type="molecule type" value="Genomic_DNA"/>
</dbReference>
<feature type="transmembrane region" description="Helical" evidence="7">
    <location>
        <begin position="43"/>
        <end position="61"/>
    </location>
</feature>
<evidence type="ECO:0000256" key="3">
    <source>
        <dbReference type="ARBA" id="ARBA00022748"/>
    </source>
</evidence>
<dbReference type="PANTHER" id="PTHR31566:SF0">
    <property type="entry name" value="CYTOCHROME C BIOGENESIS PROTEIN CCS1, CHLOROPLASTIC"/>
    <property type="match status" value="1"/>
</dbReference>
<keyword evidence="3" id="KW-0201">Cytochrome c-type biogenesis</keyword>
<sequence length="553" mass="59297">MSRPSDHFDSPAPAPTDDRIAQPSLGGAGYLRFFWRQLTSMRTALFLLLLLAIAAVPGSLVPQRSSDPNGVQQYFANNPDLAPVLDSLQAFDVYTSAWFSAIYLLLFISLIGCVVPRTAHHYRALRSAPPKTPARLSRLAGFTTAWAPGVSSTEAVESARGILKKSGYRVRLFEGPRGDLSVSAERGYLRETGNLVFHTALVGVLVSVGIGGGFGYSGQKVIVEGDSFANVLLSYESFLPGRFFDEGVLQPYRLTLDEFEAVYEQENPAARGQPVDYTASVTTYAPGSEAGSRAEIKVNDPLRLGGNDIFLLGNGYAPIITVRDGEGNVAFSDAVPFLPQDGNLTSIGVVKVPDALPEQIGMIGFLYPTQATLTTGALTSNYPDLLNPVLSLQVFTGDLGLDGGIPRSVYSLDTDGMTEVAGRTADAPPIQLTPGETIELPDGIGSVTFENAAPDAPADDLTGSVPRFVSLDIHRDPSQGWVLVFAILVLAGLLTSLFIPRRRVWVKAINDEDAGGVRLEYAGLARGEDPTLDRAVREIADRHSQQLGIRLTT</sequence>
<keyword evidence="5 7" id="KW-0472">Membrane</keyword>
<dbReference type="InterPro" id="IPR007816">
    <property type="entry name" value="ResB-like_domain"/>
</dbReference>
<feature type="transmembrane region" description="Helical" evidence="7">
    <location>
        <begin position="480"/>
        <end position="499"/>
    </location>
</feature>
<dbReference type="GO" id="GO:0017004">
    <property type="term" value="P:cytochrome complex assembly"/>
    <property type="evidence" value="ECO:0007669"/>
    <property type="project" value="UniProtKB-KW"/>
</dbReference>
<name>A0A7L5ADY5_9MICO</name>
<dbReference type="Pfam" id="PF05140">
    <property type="entry name" value="ResB"/>
    <property type="match status" value="1"/>
</dbReference>
<dbReference type="OrthoDB" id="3949537at2"/>
<feature type="transmembrane region" description="Helical" evidence="7">
    <location>
        <begin position="195"/>
        <end position="216"/>
    </location>
</feature>
<reference evidence="9 10" key="1">
    <citation type="submission" date="2016-09" db="EMBL/GenBank/DDBJ databases">
        <title>Complete genome sequence of microbes from the polar regions.</title>
        <authorList>
            <person name="Liao L."/>
            <person name="Chen B."/>
        </authorList>
    </citation>
    <scope>NUCLEOTIDE SEQUENCE [LARGE SCALE GENOMIC DNA]</scope>
    <source>
        <strain evidence="9 10">ZS314</strain>
    </source>
</reference>
<keyword evidence="10" id="KW-1185">Reference proteome</keyword>
<evidence type="ECO:0000256" key="1">
    <source>
        <dbReference type="ARBA" id="ARBA00004141"/>
    </source>
</evidence>
<evidence type="ECO:0000256" key="5">
    <source>
        <dbReference type="ARBA" id="ARBA00023136"/>
    </source>
</evidence>
<dbReference type="InterPro" id="IPR023494">
    <property type="entry name" value="Cyt_c_bgen_Ccs1/CcsB/ResB"/>
</dbReference>
<evidence type="ECO:0000256" key="4">
    <source>
        <dbReference type="ARBA" id="ARBA00022989"/>
    </source>
</evidence>
<dbReference type="GO" id="GO:0016020">
    <property type="term" value="C:membrane"/>
    <property type="evidence" value="ECO:0007669"/>
    <property type="project" value="UniProtKB-SubCell"/>
</dbReference>
<evidence type="ECO:0000256" key="6">
    <source>
        <dbReference type="SAM" id="MobiDB-lite"/>
    </source>
</evidence>